<gene>
    <name evidence="2" type="ORF">Y5S_00116</name>
</gene>
<keyword evidence="3" id="KW-1185">Reference proteome</keyword>
<keyword evidence="1" id="KW-0732">Signal</keyword>
<protein>
    <submittedName>
        <fullName evidence="2">Uncharacterized protein</fullName>
    </submittedName>
</protein>
<name>A0A095SQ19_9GAMM</name>
<comment type="caution">
    <text evidence="2">The sequence shown here is derived from an EMBL/GenBank/DDBJ whole genome shotgun (WGS) entry which is preliminary data.</text>
</comment>
<dbReference type="STRING" id="1177154.Y5S_00116"/>
<proteinExistence type="predicted"/>
<evidence type="ECO:0000313" key="3">
    <source>
        <dbReference type="Proteomes" id="UP000029444"/>
    </source>
</evidence>
<sequence length="145" mass="16921">MQKKIMVFGLVLLAFSGSVLAESVERIKLKCDWEGTYKGVVQSGTHYYLFINTKEKKESRIDDNNATVYEFRMTEGGHWFERDGRFYSVRMTEGSLSMAKRRHRHDDLVKINRRTGRYYHESYGLTERGECAPIDSDPVVPKPKF</sequence>
<dbReference type="EMBL" id="ARXV01000001">
    <property type="protein sequence ID" value="KGD66449.1"/>
    <property type="molecule type" value="Genomic_DNA"/>
</dbReference>
<reference evidence="2 3" key="1">
    <citation type="submission" date="2012-09" db="EMBL/GenBank/DDBJ databases">
        <title>Genome Sequence of alkane-degrading Bacterium Alcanivorax sp. 19-m-6.</title>
        <authorList>
            <person name="Lai Q."/>
            <person name="Shao Z."/>
        </authorList>
    </citation>
    <scope>NUCLEOTIDE SEQUENCE [LARGE SCALE GENOMIC DNA]</scope>
    <source>
        <strain evidence="2 3">19-m-6</strain>
    </source>
</reference>
<organism evidence="2 3">
    <name type="scientific">Alcanivorax nanhaiticus</name>
    <dbReference type="NCBI Taxonomy" id="1177154"/>
    <lineage>
        <taxon>Bacteria</taxon>
        <taxon>Pseudomonadati</taxon>
        <taxon>Pseudomonadota</taxon>
        <taxon>Gammaproteobacteria</taxon>
        <taxon>Oceanospirillales</taxon>
        <taxon>Alcanivoracaceae</taxon>
        <taxon>Alcanivorax</taxon>
    </lineage>
</organism>
<evidence type="ECO:0000256" key="1">
    <source>
        <dbReference type="SAM" id="SignalP"/>
    </source>
</evidence>
<evidence type="ECO:0000313" key="2">
    <source>
        <dbReference type="EMBL" id="KGD66449.1"/>
    </source>
</evidence>
<feature type="chain" id="PRO_5001909550" evidence="1">
    <location>
        <begin position="22"/>
        <end position="145"/>
    </location>
</feature>
<dbReference type="AlphaFoldDB" id="A0A095SQ19"/>
<feature type="signal peptide" evidence="1">
    <location>
        <begin position="1"/>
        <end position="21"/>
    </location>
</feature>
<accession>A0A095SQ19</accession>
<dbReference type="Proteomes" id="UP000029444">
    <property type="component" value="Unassembled WGS sequence"/>
</dbReference>
<dbReference type="RefSeq" id="WP_035229356.1">
    <property type="nucleotide sequence ID" value="NZ_ARXV01000001.1"/>
</dbReference>